<dbReference type="UniPathway" id="UPA00075">
    <property type="reaction ID" value="UER00335"/>
</dbReference>
<dbReference type="Gene3D" id="3.90.170.10">
    <property type="entry name" value="Adenylosuccinate Synthetase, subunit A, domain 3"/>
    <property type="match status" value="1"/>
</dbReference>
<evidence type="ECO:0000256" key="3">
    <source>
        <dbReference type="ARBA" id="ARBA00022723"/>
    </source>
</evidence>
<keyword evidence="6 8" id="KW-0460">Magnesium</keyword>
<keyword evidence="8" id="KW-0963">Cytoplasm</keyword>
<dbReference type="HAMAP" id="MF_00011">
    <property type="entry name" value="Adenylosucc_synth"/>
    <property type="match status" value="1"/>
</dbReference>
<dbReference type="InterPro" id="IPR042111">
    <property type="entry name" value="Adenylosuccinate_synth_dom3"/>
</dbReference>
<dbReference type="GO" id="GO:0000287">
    <property type="term" value="F:magnesium ion binding"/>
    <property type="evidence" value="ECO:0007669"/>
    <property type="project" value="UniProtKB-UniRule"/>
</dbReference>
<dbReference type="GO" id="GO:0005525">
    <property type="term" value="F:GTP binding"/>
    <property type="evidence" value="ECO:0007669"/>
    <property type="project" value="UniProtKB-UniRule"/>
</dbReference>
<evidence type="ECO:0000256" key="6">
    <source>
        <dbReference type="ARBA" id="ARBA00022842"/>
    </source>
</evidence>
<dbReference type="AlphaFoldDB" id="A0A7R9DKS8"/>
<evidence type="ECO:0000256" key="8">
    <source>
        <dbReference type="HAMAP-Rule" id="MF_03125"/>
    </source>
</evidence>
<comment type="function">
    <text evidence="8">Plays an important role in the de novo pathway and in the salvage pathway of purine nucleotide biosynthesis. Catalyzes the first commited step in the biosynthesis of AMP from IMP.</text>
</comment>
<feature type="transmembrane region" description="Helical" evidence="9">
    <location>
        <begin position="99"/>
        <end position="119"/>
    </location>
</feature>
<organism evidence="10">
    <name type="scientific">Timema poppense</name>
    <name type="common">Walking stick</name>
    <dbReference type="NCBI Taxonomy" id="170557"/>
    <lineage>
        <taxon>Eukaryota</taxon>
        <taxon>Metazoa</taxon>
        <taxon>Ecdysozoa</taxon>
        <taxon>Arthropoda</taxon>
        <taxon>Hexapoda</taxon>
        <taxon>Insecta</taxon>
        <taxon>Pterygota</taxon>
        <taxon>Neoptera</taxon>
        <taxon>Polyneoptera</taxon>
        <taxon>Phasmatodea</taxon>
        <taxon>Timematodea</taxon>
        <taxon>Timematoidea</taxon>
        <taxon>Timematidae</taxon>
        <taxon>Timema</taxon>
    </lineage>
</organism>
<dbReference type="InterPro" id="IPR003557">
    <property type="entry name" value="Cyt_c_biogenesis_CcmC"/>
</dbReference>
<evidence type="ECO:0000256" key="7">
    <source>
        <dbReference type="ARBA" id="ARBA00023134"/>
    </source>
</evidence>
<proteinExistence type="inferred from homology"/>
<accession>A0A7R9DKS8</accession>
<keyword evidence="5 8" id="KW-0658">Purine biosynthesis</keyword>
<evidence type="ECO:0000313" key="10">
    <source>
        <dbReference type="EMBL" id="CAD7415397.1"/>
    </source>
</evidence>
<dbReference type="PANTHER" id="PTHR11846:SF0">
    <property type="entry name" value="ADENYLOSUCCINATE SYNTHETASE"/>
    <property type="match status" value="1"/>
</dbReference>
<feature type="binding site" evidence="8">
    <location>
        <position position="225"/>
    </location>
    <ligand>
        <name>IMP</name>
        <dbReference type="ChEBI" id="CHEBI:58053"/>
    </ligand>
</feature>
<evidence type="ECO:0000256" key="4">
    <source>
        <dbReference type="ARBA" id="ARBA00022741"/>
    </source>
</evidence>
<dbReference type="PANTHER" id="PTHR11846">
    <property type="entry name" value="ADENYLOSUCCINATE SYNTHETASE"/>
    <property type="match status" value="1"/>
</dbReference>
<feature type="binding site" evidence="8">
    <location>
        <position position="148"/>
    </location>
    <ligand>
        <name>IMP</name>
        <dbReference type="ChEBI" id="CHEBI:58053"/>
    </ligand>
</feature>
<feature type="binding site" evidence="8">
    <location>
        <begin position="253"/>
        <end position="255"/>
    </location>
    <ligand>
        <name>GTP</name>
        <dbReference type="ChEBI" id="CHEBI:37565"/>
    </ligand>
</feature>
<evidence type="ECO:0000256" key="1">
    <source>
        <dbReference type="ARBA" id="ARBA00011738"/>
    </source>
</evidence>
<dbReference type="GO" id="GO:0017004">
    <property type="term" value="P:cytochrome complex assembly"/>
    <property type="evidence" value="ECO:0007669"/>
    <property type="project" value="InterPro"/>
</dbReference>
<feature type="binding site" evidence="8">
    <location>
        <position position="163"/>
    </location>
    <ligand>
        <name>IMP</name>
        <dbReference type="ChEBI" id="CHEBI:58053"/>
    </ligand>
</feature>
<evidence type="ECO:0000256" key="9">
    <source>
        <dbReference type="SAM" id="Phobius"/>
    </source>
</evidence>
<dbReference type="GO" id="GO:0005737">
    <property type="term" value="C:cytoplasm"/>
    <property type="evidence" value="ECO:0007669"/>
    <property type="project" value="UniProtKB-SubCell"/>
</dbReference>
<comment type="cofactor">
    <cofactor evidence="8">
        <name>Mg(2+)</name>
        <dbReference type="ChEBI" id="CHEBI:18420"/>
    </cofactor>
    <text evidence="8">Binds 1 Mg(2+) ion per subunit.</text>
</comment>
<feature type="transmembrane region" description="Helical" evidence="9">
    <location>
        <begin position="51"/>
        <end position="78"/>
    </location>
</feature>
<dbReference type="GO" id="GO:0046040">
    <property type="term" value="P:IMP metabolic process"/>
    <property type="evidence" value="ECO:0007669"/>
    <property type="project" value="TreeGrafter"/>
</dbReference>
<dbReference type="SMART" id="SM00788">
    <property type="entry name" value="Adenylsucc_synt"/>
    <property type="match status" value="1"/>
</dbReference>
<reference evidence="10" key="1">
    <citation type="submission" date="2020-11" db="EMBL/GenBank/DDBJ databases">
        <authorList>
            <person name="Tran Van P."/>
        </authorList>
    </citation>
    <scope>NUCLEOTIDE SEQUENCE</scope>
</reference>
<comment type="subunit">
    <text evidence="1 8">Homodimer.</text>
</comment>
<keyword evidence="7 8" id="KW-0342">GTP-binding</keyword>
<keyword evidence="4 8" id="KW-0547">Nucleotide-binding</keyword>
<name>A0A7R9DKS8_TIMPO</name>
<dbReference type="GO" id="GO:0020037">
    <property type="term" value="F:heme binding"/>
    <property type="evidence" value="ECO:0007669"/>
    <property type="project" value="InterPro"/>
</dbReference>
<keyword evidence="9" id="KW-1133">Transmembrane helix</keyword>
<dbReference type="Gene3D" id="3.40.440.10">
    <property type="entry name" value="Adenylosuccinate Synthetase, subunit A, domain 1"/>
    <property type="match status" value="1"/>
</dbReference>
<gene>
    <name evidence="10" type="ORF">TPSB3V08_LOCUS10304</name>
</gene>
<evidence type="ECO:0000256" key="5">
    <source>
        <dbReference type="ARBA" id="ARBA00022755"/>
    </source>
</evidence>
<protein>
    <recommendedName>
        <fullName evidence="8">Adenylosuccinate synthetase</fullName>
        <shortName evidence="8">AMPSase</shortName>
        <shortName evidence="8">AdSS</shortName>
        <ecNumber evidence="8">6.3.4.4</ecNumber>
    </recommendedName>
    <alternativeName>
        <fullName evidence="8">IMP--aspartate ligase</fullName>
    </alternativeName>
</protein>
<dbReference type="Pfam" id="PF00709">
    <property type="entry name" value="Adenylsucc_synt"/>
    <property type="match status" value="1"/>
</dbReference>
<comment type="similarity">
    <text evidence="8">Belongs to the adenylosuccinate synthetase family.</text>
</comment>
<feature type="binding site" evidence="8">
    <location>
        <position position="227"/>
    </location>
    <ligand>
        <name>GTP</name>
        <dbReference type="ChEBI" id="CHEBI:37565"/>
    </ligand>
</feature>
<dbReference type="PRINTS" id="PR01386">
    <property type="entry name" value="CCMCBIOGNSIS"/>
</dbReference>
<evidence type="ECO:0000256" key="2">
    <source>
        <dbReference type="ARBA" id="ARBA00022598"/>
    </source>
</evidence>
<dbReference type="InterPro" id="IPR001114">
    <property type="entry name" value="Adenylosuccinate_synthetase"/>
</dbReference>
<comment type="pathway">
    <text evidence="8">Purine metabolism; AMP biosynthesis via de novo pathway; AMP from IMP: step 1/2.</text>
</comment>
<dbReference type="EC" id="6.3.4.4" evidence="8"/>
<keyword evidence="9" id="KW-0472">Membrane</keyword>
<dbReference type="SUPFAM" id="SSF52540">
    <property type="entry name" value="P-loop containing nucleoside triphosphate hydrolases"/>
    <property type="match status" value="1"/>
</dbReference>
<keyword evidence="2 8" id="KW-0436">Ligase</keyword>
<dbReference type="GO" id="GO:0004019">
    <property type="term" value="F:adenylosuccinate synthase activity"/>
    <property type="evidence" value="ECO:0007669"/>
    <property type="project" value="UniProtKB-UniRule"/>
</dbReference>
<dbReference type="GO" id="GO:0015232">
    <property type="term" value="F:heme transmembrane transporter activity"/>
    <property type="evidence" value="ECO:0007669"/>
    <property type="project" value="InterPro"/>
</dbReference>
<comment type="catalytic activity">
    <reaction evidence="8">
        <text>IMP + L-aspartate + GTP = N(6)-(1,2-dicarboxyethyl)-AMP + GDP + phosphate + 2 H(+)</text>
        <dbReference type="Rhea" id="RHEA:15753"/>
        <dbReference type="ChEBI" id="CHEBI:15378"/>
        <dbReference type="ChEBI" id="CHEBI:29991"/>
        <dbReference type="ChEBI" id="CHEBI:37565"/>
        <dbReference type="ChEBI" id="CHEBI:43474"/>
        <dbReference type="ChEBI" id="CHEBI:57567"/>
        <dbReference type="ChEBI" id="CHEBI:58053"/>
        <dbReference type="ChEBI" id="CHEBI:58189"/>
        <dbReference type="EC" id="6.3.4.4"/>
    </reaction>
</comment>
<keyword evidence="3 8" id="KW-0479">Metal-binding</keyword>
<keyword evidence="9" id="KW-0812">Transmembrane</keyword>
<dbReference type="InterPro" id="IPR027417">
    <property type="entry name" value="P-loop_NTPase"/>
</dbReference>
<dbReference type="InterPro" id="IPR042109">
    <property type="entry name" value="Adenylosuccinate_synth_dom1"/>
</dbReference>
<dbReference type="GO" id="GO:0016020">
    <property type="term" value="C:membrane"/>
    <property type="evidence" value="ECO:0007669"/>
    <property type="project" value="InterPro"/>
</dbReference>
<dbReference type="FunFam" id="3.90.170.10:FF:000001">
    <property type="entry name" value="Adenylosuccinate synthetase"/>
    <property type="match status" value="1"/>
</dbReference>
<comment type="caution">
    <text evidence="8">Lacks conserved residue(s) required for the propagation of feature annotation.</text>
</comment>
<dbReference type="GO" id="GO:0044208">
    <property type="term" value="P:'de novo' AMP biosynthetic process"/>
    <property type="evidence" value="ECO:0007669"/>
    <property type="project" value="UniProtKB-UniRule"/>
</dbReference>
<comment type="subcellular location">
    <subcellularLocation>
        <location evidence="8">Cytoplasm</location>
    </subcellularLocation>
</comment>
<feature type="transmembrane region" description="Helical" evidence="9">
    <location>
        <begin position="23"/>
        <end position="45"/>
    </location>
</feature>
<sequence>MVRNTSCEAMVGKLDTRDNTRNILAFSSGSTSMGYFGLPIAMALFDEDSVSVYVVCYIGMALFENSLGFYIAANALFFSPEDYKQGEIVRIMYIHVPSAWLALGIYGLIASLSFISLVWNNSIASVLAHAAAPAGTVFSAICLITGAQGTFLDIDHGTYPFVTSSNTVASQAITGSGLASNAYIIGVVKAYTTRVGNGPFPTEQKNEIGDSLFTIGKELGTVSNRRRRCGWFDAVLVRQAVQLSGVSSIVLTKLDVLDSFDTIKICTGYKYSGKMYDYLPASHSIQEELEPIYEEFPGWKENTQVSSA</sequence>
<dbReference type="EMBL" id="OD009172">
    <property type="protein sequence ID" value="CAD7415397.1"/>
    <property type="molecule type" value="Genomic_DNA"/>
</dbReference>